<protein>
    <submittedName>
        <fullName evidence="1">Uncharacterized protein</fullName>
    </submittedName>
</protein>
<dbReference type="AlphaFoldDB" id="A0A4S8LLT2"/>
<accession>A0A4S8LLT2</accession>
<dbReference type="Proteomes" id="UP000297245">
    <property type="component" value="Unassembled WGS sequence"/>
</dbReference>
<evidence type="ECO:0000313" key="2">
    <source>
        <dbReference type="Proteomes" id="UP000297245"/>
    </source>
</evidence>
<name>A0A4S8LLT2_DENBC</name>
<proteinExistence type="predicted"/>
<reference evidence="1 2" key="1">
    <citation type="journal article" date="2019" name="Nat. Ecol. Evol.">
        <title>Megaphylogeny resolves global patterns of mushroom evolution.</title>
        <authorList>
            <person name="Varga T."/>
            <person name="Krizsan K."/>
            <person name="Foldi C."/>
            <person name="Dima B."/>
            <person name="Sanchez-Garcia M."/>
            <person name="Sanchez-Ramirez S."/>
            <person name="Szollosi G.J."/>
            <person name="Szarkandi J.G."/>
            <person name="Papp V."/>
            <person name="Albert L."/>
            <person name="Andreopoulos W."/>
            <person name="Angelini C."/>
            <person name="Antonin V."/>
            <person name="Barry K.W."/>
            <person name="Bougher N.L."/>
            <person name="Buchanan P."/>
            <person name="Buyck B."/>
            <person name="Bense V."/>
            <person name="Catcheside P."/>
            <person name="Chovatia M."/>
            <person name="Cooper J."/>
            <person name="Damon W."/>
            <person name="Desjardin D."/>
            <person name="Finy P."/>
            <person name="Geml J."/>
            <person name="Haridas S."/>
            <person name="Hughes K."/>
            <person name="Justo A."/>
            <person name="Karasinski D."/>
            <person name="Kautmanova I."/>
            <person name="Kiss B."/>
            <person name="Kocsube S."/>
            <person name="Kotiranta H."/>
            <person name="LaButti K.M."/>
            <person name="Lechner B.E."/>
            <person name="Liimatainen K."/>
            <person name="Lipzen A."/>
            <person name="Lukacs Z."/>
            <person name="Mihaltcheva S."/>
            <person name="Morgado L.N."/>
            <person name="Niskanen T."/>
            <person name="Noordeloos M.E."/>
            <person name="Ohm R.A."/>
            <person name="Ortiz-Santana B."/>
            <person name="Ovrebo C."/>
            <person name="Racz N."/>
            <person name="Riley R."/>
            <person name="Savchenko A."/>
            <person name="Shiryaev A."/>
            <person name="Soop K."/>
            <person name="Spirin V."/>
            <person name="Szebenyi C."/>
            <person name="Tomsovsky M."/>
            <person name="Tulloss R.E."/>
            <person name="Uehling J."/>
            <person name="Grigoriev I.V."/>
            <person name="Vagvolgyi C."/>
            <person name="Papp T."/>
            <person name="Martin F.M."/>
            <person name="Miettinen O."/>
            <person name="Hibbett D.S."/>
            <person name="Nagy L.G."/>
        </authorList>
    </citation>
    <scope>NUCLEOTIDE SEQUENCE [LARGE SCALE GENOMIC DNA]</scope>
    <source>
        <strain evidence="1 2">CBS 962.96</strain>
    </source>
</reference>
<dbReference type="EMBL" id="ML179344">
    <property type="protein sequence ID" value="THU90167.1"/>
    <property type="molecule type" value="Genomic_DNA"/>
</dbReference>
<organism evidence="1 2">
    <name type="scientific">Dendrothele bispora (strain CBS 962.96)</name>
    <dbReference type="NCBI Taxonomy" id="1314807"/>
    <lineage>
        <taxon>Eukaryota</taxon>
        <taxon>Fungi</taxon>
        <taxon>Dikarya</taxon>
        <taxon>Basidiomycota</taxon>
        <taxon>Agaricomycotina</taxon>
        <taxon>Agaricomycetes</taxon>
        <taxon>Agaricomycetidae</taxon>
        <taxon>Agaricales</taxon>
        <taxon>Agaricales incertae sedis</taxon>
        <taxon>Dendrothele</taxon>
    </lineage>
</organism>
<evidence type="ECO:0000313" key="1">
    <source>
        <dbReference type="EMBL" id="THU90167.1"/>
    </source>
</evidence>
<gene>
    <name evidence="1" type="ORF">K435DRAFT_781347</name>
</gene>
<keyword evidence="2" id="KW-1185">Reference proteome</keyword>
<sequence length="151" mass="17076">MRTVHDANRTPLTYRPYVLVTMRPTLTALGDGNSRMRKNLKCSKHKNVTPLPPPHPINRYCNAEQRRNSRLEKQSLSDCRPSGMGSQISKLREESIAFTQTAQERQPLCIVSGGLTLKMHPILCKRRSLYLEGVVKIRSGLPRGSSFPSDF</sequence>